<dbReference type="Proteomes" id="UP001632037">
    <property type="component" value="Unassembled WGS sequence"/>
</dbReference>
<feature type="region of interest" description="Disordered" evidence="1">
    <location>
        <begin position="1"/>
        <end position="29"/>
    </location>
</feature>
<proteinExistence type="predicted"/>
<comment type="caution">
    <text evidence="3">The sequence shown here is derived from an EMBL/GenBank/DDBJ whole genome shotgun (WGS) entry which is preliminary data.</text>
</comment>
<evidence type="ECO:0000313" key="3">
    <source>
        <dbReference type="EMBL" id="KAL3667320.1"/>
    </source>
</evidence>
<evidence type="ECO:0000256" key="1">
    <source>
        <dbReference type="SAM" id="MobiDB-lite"/>
    </source>
</evidence>
<dbReference type="EMBL" id="JBIMZQ010000014">
    <property type="protein sequence ID" value="KAL3667320.1"/>
    <property type="molecule type" value="Genomic_DNA"/>
</dbReference>
<keyword evidence="2" id="KW-0812">Transmembrane</keyword>
<accession>A0ABD3FK88</accession>
<dbReference type="AlphaFoldDB" id="A0ABD3FK88"/>
<organism evidence="3 4">
    <name type="scientific">Phytophthora oleae</name>
    <dbReference type="NCBI Taxonomy" id="2107226"/>
    <lineage>
        <taxon>Eukaryota</taxon>
        <taxon>Sar</taxon>
        <taxon>Stramenopiles</taxon>
        <taxon>Oomycota</taxon>
        <taxon>Peronosporomycetes</taxon>
        <taxon>Peronosporales</taxon>
        <taxon>Peronosporaceae</taxon>
        <taxon>Phytophthora</taxon>
    </lineage>
</organism>
<name>A0ABD3FK88_9STRA</name>
<reference evidence="3 4" key="1">
    <citation type="submission" date="2024-09" db="EMBL/GenBank/DDBJ databases">
        <title>Genome sequencing and assembly of Phytophthora oleae, isolate VK10A, causative agent of rot of olive drupes.</title>
        <authorList>
            <person name="Conti Taguali S."/>
            <person name="Riolo M."/>
            <person name="La Spada F."/>
            <person name="Cacciola S.O."/>
            <person name="Dionisio G."/>
        </authorList>
    </citation>
    <scope>NUCLEOTIDE SEQUENCE [LARGE SCALE GENOMIC DNA]</scope>
    <source>
        <strain evidence="3 4">VK10A</strain>
    </source>
</reference>
<keyword evidence="4" id="KW-1185">Reference proteome</keyword>
<keyword evidence="2" id="KW-1133">Transmembrane helix</keyword>
<sequence>MANVDEDTPLKAHDRHLYQHNRKKQEEGGRRARTLILWLSGALMLAIIIHVMQRPGSWRLRNAQPSS</sequence>
<feature type="compositionally biased region" description="Basic and acidic residues" evidence="1">
    <location>
        <begin position="8"/>
        <end position="17"/>
    </location>
</feature>
<protein>
    <submittedName>
        <fullName evidence="3">Uncharacterized protein</fullName>
    </submittedName>
</protein>
<gene>
    <name evidence="3" type="ORF">V7S43_007549</name>
</gene>
<evidence type="ECO:0000256" key="2">
    <source>
        <dbReference type="SAM" id="Phobius"/>
    </source>
</evidence>
<keyword evidence="2" id="KW-0472">Membrane</keyword>
<evidence type="ECO:0000313" key="4">
    <source>
        <dbReference type="Proteomes" id="UP001632037"/>
    </source>
</evidence>
<feature type="transmembrane region" description="Helical" evidence="2">
    <location>
        <begin position="32"/>
        <end position="52"/>
    </location>
</feature>